<feature type="transmembrane region" description="Helical" evidence="1">
    <location>
        <begin position="21"/>
        <end position="39"/>
    </location>
</feature>
<dbReference type="AlphaFoldDB" id="A0A1R0GY16"/>
<evidence type="ECO:0000256" key="1">
    <source>
        <dbReference type="SAM" id="Phobius"/>
    </source>
</evidence>
<comment type="caution">
    <text evidence="2">The sequence shown here is derived from an EMBL/GenBank/DDBJ whole genome shotgun (WGS) entry which is preliminary data.</text>
</comment>
<gene>
    <name evidence="2" type="ORF">AYI68_g4108</name>
</gene>
<dbReference type="EMBL" id="LSSL01002164">
    <property type="protein sequence ID" value="OLY81779.1"/>
    <property type="molecule type" value="Genomic_DNA"/>
</dbReference>
<reference evidence="2 3" key="1">
    <citation type="journal article" date="2016" name="Mol. Biol. Evol.">
        <title>Genome-Wide Survey of Gut Fungi (Harpellales) Reveals the First Horizontally Transferred Ubiquitin Gene from a Mosquito Host.</title>
        <authorList>
            <person name="Wang Y."/>
            <person name="White M.M."/>
            <person name="Kvist S."/>
            <person name="Moncalvo J.M."/>
        </authorList>
    </citation>
    <scope>NUCLEOTIDE SEQUENCE [LARGE SCALE GENOMIC DNA]</scope>
    <source>
        <strain evidence="2 3">ALG-7-W6</strain>
    </source>
</reference>
<keyword evidence="1" id="KW-0812">Transmembrane</keyword>
<feature type="transmembrane region" description="Helical" evidence="1">
    <location>
        <begin position="59"/>
        <end position="79"/>
    </location>
</feature>
<proteinExistence type="predicted"/>
<sequence>MSGLISFSIIQSDFTGETMTLFRLSSLPWVAAVAISGRSTLMVLEKTICGFFGPTTGASWIPVFHLFTAFLSLDIGLVLSDKVIAT</sequence>
<accession>A0A1R0GY16</accession>
<keyword evidence="1" id="KW-1133">Transmembrane helix</keyword>
<evidence type="ECO:0000313" key="3">
    <source>
        <dbReference type="Proteomes" id="UP000187455"/>
    </source>
</evidence>
<keyword evidence="3" id="KW-1185">Reference proteome</keyword>
<evidence type="ECO:0000313" key="2">
    <source>
        <dbReference type="EMBL" id="OLY81779.1"/>
    </source>
</evidence>
<dbReference type="Proteomes" id="UP000187455">
    <property type="component" value="Unassembled WGS sequence"/>
</dbReference>
<name>A0A1R0GY16_9FUNG</name>
<protein>
    <submittedName>
        <fullName evidence="2">Uncharacterized protein</fullName>
    </submittedName>
</protein>
<keyword evidence="1" id="KW-0472">Membrane</keyword>
<organism evidence="2 3">
    <name type="scientific">Smittium mucronatum</name>
    <dbReference type="NCBI Taxonomy" id="133383"/>
    <lineage>
        <taxon>Eukaryota</taxon>
        <taxon>Fungi</taxon>
        <taxon>Fungi incertae sedis</taxon>
        <taxon>Zoopagomycota</taxon>
        <taxon>Kickxellomycotina</taxon>
        <taxon>Harpellomycetes</taxon>
        <taxon>Harpellales</taxon>
        <taxon>Legeriomycetaceae</taxon>
        <taxon>Smittium</taxon>
    </lineage>
</organism>